<evidence type="ECO:0000259" key="11">
    <source>
        <dbReference type="Pfam" id="PF08245"/>
    </source>
</evidence>
<dbReference type="SUPFAM" id="SSF63418">
    <property type="entry name" value="MurE/MurF N-terminal domain"/>
    <property type="match status" value="1"/>
</dbReference>
<keyword evidence="13" id="KW-1185">Reference proteome</keyword>
<evidence type="ECO:0000256" key="7">
    <source>
        <dbReference type="HAMAP-Rule" id="MF_00208"/>
    </source>
</evidence>
<name>A0A7S8HDP9_9HYPH</name>
<comment type="catalytic activity">
    <reaction evidence="7">
        <text>UDP-N-acetyl-alpha-D-muramoyl-L-alanyl-D-glutamate + meso-2,6-diaminopimelate + ATP = UDP-N-acetyl-alpha-D-muramoyl-L-alanyl-gamma-D-glutamyl-meso-2,6-diaminopimelate + ADP + phosphate + H(+)</text>
        <dbReference type="Rhea" id="RHEA:23676"/>
        <dbReference type="ChEBI" id="CHEBI:15378"/>
        <dbReference type="ChEBI" id="CHEBI:30616"/>
        <dbReference type="ChEBI" id="CHEBI:43474"/>
        <dbReference type="ChEBI" id="CHEBI:57791"/>
        <dbReference type="ChEBI" id="CHEBI:83900"/>
        <dbReference type="ChEBI" id="CHEBI:83905"/>
        <dbReference type="ChEBI" id="CHEBI:456216"/>
        <dbReference type="EC" id="6.3.2.13"/>
    </reaction>
</comment>
<evidence type="ECO:0000256" key="1">
    <source>
        <dbReference type="ARBA" id="ARBA00005898"/>
    </source>
</evidence>
<feature type="binding site" evidence="7">
    <location>
        <begin position="151"/>
        <end position="152"/>
    </location>
    <ligand>
        <name>UDP-N-acetyl-alpha-D-muramoyl-L-alanyl-D-glutamate</name>
        <dbReference type="ChEBI" id="CHEBI:83900"/>
    </ligand>
</feature>
<dbReference type="Proteomes" id="UP000593594">
    <property type="component" value="Chromosome"/>
</dbReference>
<evidence type="ECO:0000256" key="6">
    <source>
        <dbReference type="ARBA" id="ARBA00023316"/>
    </source>
</evidence>
<dbReference type="GO" id="GO:0000287">
    <property type="term" value="F:magnesium ion binding"/>
    <property type="evidence" value="ECO:0007669"/>
    <property type="project" value="UniProtKB-UniRule"/>
</dbReference>
<protein>
    <recommendedName>
        <fullName evidence="7">UDP-N-acetylmuramoyl-L-alanyl-D-glutamate--2,6-diaminopimelate ligase</fullName>
        <ecNumber evidence="7">6.3.2.13</ecNumber>
    </recommendedName>
    <alternativeName>
        <fullName evidence="7">Meso-A2pm-adding enzyme</fullName>
    </alternativeName>
    <alternativeName>
        <fullName evidence="7">Meso-diaminopimelate-adding enzyme</fullName>
    </alternativeName>
    <alternativeName>
        <fullName evidence="7">UDP-MurNAc-L-Ala-D-Glu:meso-diaminopimelate ligase</fullName>
    </alternativeName>
    <alternativeName>
        <fullName evidence="7">UDP-MurNAc-tripeptide synthetase</fullName>
    </alternativeName>
    <alternativeName>
        <fullName evidence="7">UDP-N-acetylmuramyl-tripeptide synthetase</fullName>
    </alternativeName>
</protein>
<dbReference type="InterPro" id="IPR005761">
    <property type="entry name" value="UDP-N-AcMur-Glu-dNH2Pim_ligase"/>
</dbReference>
<dbReference type="HAMAP" id="MF_00208">
    <property type="entry name" value="MurE"/>
    <property type="match status" value="1"/>
</dbReference>
<comment type="caution">
    <text evidence="7">Lacks conserved residue(s) required for the propagation of feature annotation.</text>
</comment>
<dbReference type="NCBIfam" id="NF001124">
    <property type="entry name" value="PRK00139.1-2"/>
    <property type="match status" value="1"/>
</dbReference>
<evidence type="ECO:0000256" key="4">
    <source>
        <dbReference type="ARBA" id="ARBA00022984"/>
    </source>
</evidence>
<evidence type="ECO:0000259" key="10">
    <source>
        <dbReference type="Pfam" id="PF02875"/>
    </source>
</evidence>
<feature type="binding site" evidence="7">
    <location>
        <position position="186"/>
    </location>
    <ligand>
        <name>UDP-N-acetyl-alpha-D-muramoyl-L-alanyl-D-glutamate</name>
        <dbReference type="ChEBI" id="CHEBI:83900"/>
    </ligand>
</feature>
<feature type="binding site" evidence="7">
    <location>
        <position position="29"/>
    </location>
    <ligand>
        <name>UDP-N-acetyl-alpha-D-muramoyl-L-alanyl-D-glutamate</name>
        <dbReference type="ChEBI" id="CHEBI:83900"/>
    </ligand>
</feature>
<dbReference type="InterPro" id="IPR004101">
    <property type="entry name" value="Mur_ligase_C"/>
</dbReference>
<keyword evidence="6 7" id="KW-0961">Cell wall biogenesis/degradation</keyword>
<comment type="cofactor">
    <cofactor evidence="7">
        <name>Mg(2+)</name>
        <dbReference type="ChEBI" id="CHEBI:18420"/>
    </cofactor>
</comment>
<keyword evidence="7" id="KW-0067">ATP-binding</keyword>
<dbReference type="InterPro" id="IPR036565">
    <property type="entry name" value="Mur-like_cat_sf"/>
</dbReference>
<proteinExistence type="inferred from homology"/>
<dbReference type="EMBL" id="CP058214">
    <property type="protein sequence ID" value="QPC44881.1"/>
    <property type="molecule type" value="Genomic_DNA"/>
</dbReference>
<comment type="PTM">
    <text evidence="7">Carboxylation is probably crucial for Mg(2+) binding and, consequently, for the gamma-phosphate positioning of ATP.</text>
</comment>
<dbReference type="Pfam" id="PF02875">
    <property type="entry name" value="Mur_ligase_C"/>
    <property type="match status" value="1"/>
</dbReference>
<evidence type="ECO:0000313" key="12">
    <source>
        <dbReference type="EMBL" id="QPC44881.1"/>
    </source>
</evidence>
<accession>A0A7S8HDP9</accession>
<dbReference type="Gene3D" id="3.90.190.20">
    <property type="entry name" value="Mur ligase, C-terminal domain"/>
    <property type="match status" value="1"/>
</dbReference>
<dbReference type="Pfam" id="PF01225">
    <property type="entry name" value="Mur_ligase"/>
    <property type="match status" value="1"/>
</dbReference>
<comment type="pathway">
    <text evidence="7 8">Cell wall biogenesis; peptidoglycan biosynthesis.</text>
</comment>
<keyword evidence="7" id="KW-0547">Nucleotide-binding</keyword>
<feature type="binding site" evidence="7">
    <location>
        <position position="454"/>
    </location>
    <ligand>
        <name>meso-2,6-diaminopimelate</name>
        <dbReference type="ChEBI" id="CHEBI:57791"/>
    </ligand>
</feature>
<dbReference type="GO" id="GO:0008765">
    <property type="term" value="F:UDP-N-acetylmuramoylalanyl-D-glutamate-2,6-diaminopimelate ligase activity"/>
    <property type="evidence" value="ECO:0007669"/>
    <property type="project" value="UniProtKB-UniRule"/>
</dbReference>
<evidence type="ECO:0000256" key="2">
    <source>
        <dbReference type="ARBA" id="ARBA00022618"/>
    </source>
</evidence>
<feature type="modified residue" description="N6-carboxylysine" evidence="7">
    <location>
        <position position="218"/>
    </location>
</feature>
<keyword evidence="3 7" id="KW-0133">Cell shape</keyword>
<dbReference type="InterPro" id="IPR000713">
    <property type="entry name" value="Mur_ligase_N"/>
</dbReference>
<evidence type="ECO:0000259" key="9">
    <source>
        <dbReference type="Pfam" id="PF01225"/>
    </source>
</evidence>
<feature type="binding site" evidence="7">
    <location>
        <position position="382"/>
    </location>
    <ligand>
        <name>meso-2,6-diaminopimelate</name>
        <dbReference type="ChEBI" id="CHEBI:57791"/>
    </ligand>
</feature>
<dbReference type="InterPro" id="IPR036615">
    <property type="entry name" value="Mur_ligase_C_dom_sf"/>
</dbReference>
<dbReference type="NCBIfam" id="NF001126">
    <property type="entry name" value="PRK00139.1-4"/>
    <property type="match status" value="1"/>
</dbReference>
<evidence type="ECO:0000256" key="3">
    <source>
        <dbReference type="ARBA" id="ARBA00022960"/>
    </source>
</evidence>
<dbReference type="AlphaFoldDB" id="A0A7S8HDP9"/>
<keyword evidence="2 7" id="KW-0132">Cell division</keyword>
<dbReference type="KEGG" id="kmn:HW532_20580"/>
<dbReference type="GO" id="GO:0071555">
    <property type="term" value="P:cell wall organization"/>
    <property type="evidence" value="ECO:0007669"/>
    <property type="project" value="UniProtKB-KW"/>
</dbReference>
<keyword evidence="5 7" id="KW-0131">Cell cycle</keyword>
<feature type="binding site" evidence="7">
    <location>
        <begin position="406"/>
        <end position="409"/>
    </location>
    <ligand>
        <name>meso-2,6-diaminopimelate</name>
        <dbReference type="ChEBI" id="CHEBI:57791"/>
    </ligand>
</feature>
<dbReference type="Gene3D" id="3.40.1390.10">
    <property type="entry name" value="MurE/MurF, N-terminal domain"/>
    <property type="match status" value="1"/>
</dbReference>
<evidence type="ECO:0000313" key="13">
    <source>
        <dbReference type="Proteomes" id="UP000593594"/>
    </source>
</evidence>
<dbReference type="SUPFAM" id="SSF53623">
    <property type="entry name" value="MurD-like peptide ligases, catalytic domain"/>
    <property type="match status" value="1"/>
</dbReference>
<dbReference type="NCBIfam" id="TIGR01085">
    <property type="entry name" value="murE"/>
    <property type="match status" value="1"/>
</dbReference>
<dbReference type="GO" id="GO:0009252">
    <property type="term" value="P:peptidoglycan biosynthetic process"/>
    <property type="evidence" value="ECO:0007669"/>
    <property type="project" value="UniProtKB-UniRule"/>
</dbReference>
<dbReference type="PANTHER" id="PTHR23135">
    <property type="entry name" value="MUR LIGASE FAMILY MEMBER"/>
    <property type="match status" value="1"/>
</dbReference>
<feature type="binding site" evidence="7">
    <location>
        <position position="178"/>
    </location>
    <ligand>
        <name>UDP-N-acetyl-alpha-D-muramoyl-L-alanyl-D-glutamate</name>
        <dbReference type="ChEBI" id="CHEBI:83900"/>
    </ligand>
</feature>
<evidence type="ECO:0000256" key="8">
    <source>
        <dbReference type="RuleBase" id="RU004135"/>
    </source>
</evidence>
<feature type="domain" description="Mur ligase C-terminal" evidence="10">
    <location>
        <begin position="332"/>
        <end position="456"/>
    </location>
</feature>
<feature type="domain" description="Mur ligase central" evidence="11">
    <location>
        <begin position="107"/>
        <end position="309"/>
    </location>
</feature>
<keyword evidence="7 12" id="KW-0436">Ligase</keyword>
<dbReference type="PANTHER" id="PTHR23135:SF4">
    <property type="entry name" value="UDP-N-ACETYLMURAMOYL-L-ALANYL-D-GLUTAMATE--2,6-DIAMINOPIMELATE LIGASE MURE HOMOLOG, CHLOROPLASTIC"/>
    <property type="match status" value="1"/>
</dbReference>
<comment type="function">
    <text evidence="7">Catalyzes the addition of meso-diaminopimelic acid to the nucleotide precursor UDP-N-acetylmuramoyl-L-alanyl-D-glutamate (UMAG) in the biosynthesis of bacterial cell-wall peptidoglycan.</text>
</comment>
<sequence>MRLGALFGPEIPVKAAWADCEIAGLAADSRAVRPGFVFAALRGVKADGARFVADAVAAGASAVLADEDAAIDVPENVAVVRAGNPRRALARAAARFYGRQPEVVVAVTGTNGKTSVVSFVRQIWEAMGLMAASAGTVGVVGPCGERPLAHTTPDPVALQALLAELDDEGVTHAAIEASSHGLAQCRLDGVRLTAGAFTNLSRDHLDYHASAKDYFDAKARLFRELLPEGAAACINMDSEDGKRMAEIARERGLALTTVGRHGTALRLTGWSREGLGQRLVIAAEGSEHEVFLPLVGDFQASNALVAAGLVIAAGGPAGIAVRSLDRLKGASGRLELVAMTGAQAPVFVDYAHTPDALDNALRALRPYASGRLVVVFGAGGDRDHGKRPLMGEAAARHADLAIVTDDNPRTEDPAAIRREVMARCPDAVEIGDRAEAIERAMSGLRQGDVLLVAGKGHERGQTVGTRTIPFSDHEVVRGLAGREDEREAIHG</sequence>
<keyword evidence="7" id="KW-0460">Magnesium</keyword>
<dbReference type="InterPro" id="IPR013221">
    <property type="entry name" value="Mur_ligase_cen"/>
</dbReference>
<feature type="short sequence motif" description="Meso-diaminopimelate recognition motif" evidence="7">
    <location>
        <begin position="406"/>
        <end position="409"/>
    </location>
</feature>
<reference evidence="12 13" key="1">
    <citation type="submission" date="2020-06" db="EMBL/GenBank/DDBJ databases">
        <title>Genome sequence of 2 isolates from Red Sea Mangroves.</title>
        <authorList>
            <person name="Sefrji F."/>
            <person name="Michoud G."/>
            <person name="Merlino G."/>
            <person name="Daffonchio D."/>
        </authorList>
    </citation>
    <scope>NUCLEOTIDE SEQUENCE [LARGE SCALE GENOMIC DNA]</scope>
    <source>
        <strain evidence="12 13">R1DC25</strain>
    </source>
</reference>
<gene>
    <name evidence="7" type="primary">murE</name>
    <name evidence="12" type="ORF">HW532_20580</name>
</gene>
<organism evidence="12 13">
    <name type="scientific">Kaustia mangrovi</name>
    <dbReference type="NCBI Taxonomy" id="2593653"/>
    <lineage>
        <taxon>Bacteria</taxon>
        <taxon>Pseudomonadati</taxon>
        <taxon>Pseudomonadota</taxon>
        <taxon>Alphaproteobacteria</taxon>
        <taxon>Hyphomicrobiales</taxon>
        <taxon>Parvibaculaceae</taxon>
        <taxon>Kaustia</taxon>
    </lineage>
</organism>
<dbReference type="RefSeq" id="WP_213162252.1">
    <property type="nucleotide sequence ID" value="NZ_CP058214.1"/>
</dbReference>
<keyword evidence="7" id="KW-0963">Cytoplasm</keyword>
<dbReference type="GO" id="GO:0051301">
    <property type="term" value="P:cell division"/>
    <property type="evidence" value="ECO:0007669"/>
    <property type="project" value="UniProtKB-KW"/>
</dbReference>
<comment type="subcellular location">
    <subcellularLocation>
        <location evidence="7 8">Cytoplasm</location>
    </subcellularLocation>
</comment>
<dbReference type="Pfam" id="PF08245">
    <property type="entry name" value="Mur_ligase_M"/>
    <property type="match status" value="1"/>
</dbReference>
<dbReference type="Gene3D" id="3.40.1190.10">
    <property type="entry name" value="Mur-like, catalytic domain"/>
    <property type="match status" value="1"/>
</dbReference>
<dbReference type="SUPFAM" id="SSF53244">
    <property type="entry name" value="MurD-like peptide ligases, peptide-binding domain"/>
    <property type="match status" value="1"/>
</dbReference>
<dbReference type="GO" id="GO:0005737">
    <property type="term" value="C:cytoplasm"/>
    <property type="evidence" value="ECO:0007669"/>
    <property type="project" value="UniProtKB-SubCell"/>
</dbReference>
<evidence type="ECO:0000256" key="5">
    <source>
        <dbReference type="ARBA" id="ARBA00023306"/>
    </source>
</evidence>
<keyword evidence="4 7" id="KW-0573">Peptidoglycan synthesis</keyword>
<feature type="binding site" evidence="7">
    <location>
        <position position="184"/>
    </location>
    <ligand>
        <name>UDP-N-acetyl-alpha-D-muramoyl-L-alanyl-D-glutamate</name>
        <dbReference type="ChEBI" id="CHEBI:83900"/>
    </ligand>
</feature>
<dbReference type="EC" id="6.3.2.13" evidence="7"/>
<feature type="binding site" evidence="7">
    <location>
        <position position="458"/>
    </location>
    <ligand>
        <name>meso-2,6-diaminopimelate</name>
        <dbReference type="ChEBI" id="CHEBI:57791"/>
    </ligand>
</feature>
<comment type="similarity">
    <text evidence="1 7">Belongs to the MurCDEF family. MurE subfamily.</text>
</comment>
<dbReference type="InterPro" id="IPR035911">
    <property type="entry name" value="MurE/MurF_N"/>
</dbReference>
<feature type="binding site" evidence="7">
    <location>
        <begin position="109"/>
        <end position="115"/>
    </location>
    <ligand>
        <name>ATP</name>
        <dbReference type="ChEBI" id="CHEBI:30616"/>
    </ligand>
</feature>
<dbReference type="GO" id="GO:0008360">
    <property type="term" value="P:regulation of cell shape"/>
    <property type="evidence" value="ECO:0007669"/>
    <property type="project" value="UniProtKB-KW"/>
</dbReference>
<feature type="domain" description="Mur ligase N-terminal catalytic" evidence="9">
    <location>
        <begin position="21"/>
        <end position="96"/>
    </location>
</feature>
<dbReference type="UniPathway" id="UPA00219"/>
<dbReference type="GO" id="GO:0005524">
    <property type="term" value="F:ATP binding"/>
    <property type="evidence" value="ECO:0007669"/>
    <property type="project" value="UniProtKB-UniRule"/>
</dbReference>